<dbReference type="SUPFAM" id="SSF55469">
    <property type="entry name" value="FMN-dependent nitroreductase-like"/>
    <property type="match status" value="1"/>
</dbReference>
<comment type="similarity">
    <text evidence="1">Belongs to the nitroreductase family.</text>
</comment>
<protein>
    <submittedName>
        <fullName evidence="4">Nitroreductase family protein</fullName>
    </submittedName>
</protein>
<evidence type="ECO:0000256" key="2">
    <source>
        <dbReference type="ARBA" id="ARBA00023002"/>
    </source>
</evidence>
<dbReference type="EMBL" id="JAXOTQ010000006">
    <property type="protein sequence ID" value="MDZ5489189.1"/>
    <property type="molecule type" value="Genomic_DNA"/>
</dbReference>
<accession>A0ABU5J9D1</accession>
<sequence>MGTSSCWICPTHRLPVPVRSWWRSRRPEWERGIGCSTTPAGRWGCGLRRRWEWRARAGCWRSRRPKHLSRYFDGSKTIPDETLQQLLRFLRSAPTSTNIQPNHFYVVSTQEVKERLAANLGERFQDNAEKILNASHTIILTTRVDVPEHHLEAVFAKERADGRFADEAKQERWESMTRDFVSLRKYSYKDTYHWMEKQTYMVMGLTMMAAAELGVEAMPLEGFDPISVDKAFNIRATGYTTTVLLALGYPDEAKQYKTPVSRFEPERLFTFA</sequence>
<evidence type="ECO:0000313" key="4">
    <source>
        <dbReference type="EMBL" id="MDZ5489189.1"/>
    </source>
</evidence>
<evidence type="ECO:0000256" key="1">
    <source>
        <dbReference type="ARBA" id="ARBA00007118"/>
    </source>
</evidence>
<evidence type="ECO:0000313" key="5">
    <source>
        <dbReference type="Proteomes" id="UP001290101"/>
    </source>
</evidence>
<dbReference type="Gene3D" id="3.40.109.10">
    <property type="entry name" value="NADH Oxidase"/>
    <property type="match status" value="1"/>
</dbReference>
<dbReference type="InterPro" id="IPR029479">
    <property type="entry name" value="Nitroreductase"/>
</dbReference>
<comment type="caution">
    <text evidence="4">The sequence shown here is derived from an EMBL/GenBank/DDBJ whole genome shotgun (WGS) entry which is preliminary data.</text>
</comment>
<dbReference type="Proteomes" id="UP001290101">
    <property type="component" value="Unassembled WGS sequence"/>
</dbReference>
<name>A0ABU5J9D1_9ACTN</name>
<reference evidence="4 5" key="1">
    <citation type="submission" date="2023-12" db="EMBL/GenBank/DDBJ databases">
        <title>Micromonospora sp. nov., isolated from Atacama Desert.</title>
        <authorList>
            <person name="Carro L."/>
            <person name="Golinska P."/>
            <person name="Klenk H.-P."/>
            <person name="Goodfellow M."/>
        </authorList>
    </citation>
    <scope>NUCLEOTIDE SEQUENCE [LARGE SCALE GENOMIC DNA]</scope>
    <source>
        <strain evidence="4 5">4G53</strain>
    </source>
</reference>
<feature type="domain" description="Nitroreductase" evidence="3">
    <location>
        <begin position="70"/>
        <end position="249"/>
    </location>
</feature>
<gene>
    <name evidence="4" type="ORF">U2F25_06865</name>
</gene>
<dbReference type="Pfam" id="PF00881">
    <property type="entry name" value="Nitroreductase"/>
    <property type="match status" value="1"/>
</dbReference>
<dbReference type="PANTHER" id="PTHR43673">
    <property type="entry name" value="NAD(P)H NITROREDUCTASE YDGI-RELATED"/>
    <property type="match status" value="1"/>
</dbReference>
<evidence type="ECO:0000259" key="3">
    <source>
        <dbReference type="Pfam" id="PF00881"/>
    </source>
</evidence>
<keyword evidence="2" id="KW-0560">Oxidoreductase</keyword>
<dbReference type="PANTHER" id="PTHR43673:SF10">
    <property type="entry name" value="NADH DEHYDROGENASE_NAD(P)H NITROREDUCTASE XCC3605-RELATED"/>
    <property type="match status" value="1"/>
</dbReference>
<dbReference type="InterPro" id="IPR000415">
    <property type="entry name" value="Nitroreductase-like"/>
</dbReference>
<proteinExistence type="inferred from homology"/>
<keyword evidence="5" id="KW-1185">Reference proteome</keyword>
<organism evidence="4 5">
    <name type="scientific">Micromonospora sicca</name>
    <dbReference type="NCBI Taxonomy" id="2202420"/>
    <lineage>
        <taxon>Bacteria</taxon>
        <taxon>Bacillati</taxon>
        <taxon>Actinomycetota</taxon>
        <taxon>Actinomycetes</taxon>
        <taxon>Micromonosporales</taxon>
        <taxon>Micromonosporaceae</taxon>
        <taxon>Micromonospora</taxon>
    </lineage>
</organism>
<dbReference type="RefSeq" id="WP_322439609.1">
    <property type="nucleotide sequence ID" value="NZ_JAXOTQ010000006.1"/>
</dbReference>